<accession>A0A0E0JNK0</accession>
<organism evidence="1">
    <name type="scientific">Oryza punctata</name>
    <name type="common">Red rice</name>
    <dbReference type="NCBI Taxonomy" id="4537"/>
    <lineage>
        <taxon>Eukaryota</taxon>
        <taxon>Viridiplantae</taxon>
        <taxon>Streptophyta</taxon>
        <taxon>Embryophyta</taxon>
        <taxon>Tracheophyta</taxon>
        <taxon>Spermatophyta</taxon>
        <taxon>Magnoliopsida</taxon>
        <taxon>Liliopsida</taxon>
        <taxon>Poales</taxon>
        <taxon>Poaceae</taxon>
        <taxon>BOP clade</taxon>
        <taxon>Oryzoideae</taxon>
        <taxon>Oryzeae</taxon>
        <taxon>Oryzinae</taxon>
        <taxon>Oryza</taxon>
    </lineage>
</organism>
<evidence type="ECO:0000313" key="1">
    <source>
        <dbReference type="EnsemblPlants" id="OPUNC01G29530.2"/>
    </source>
</evidence>
<dbReference type="Gramene" id="OPUNC01G29530.2">
    <property type="protein sequence ID" value="OPUNC01G29530.2"/>
    <property type="gene ID" value="OPUNC01G29530"/>
</dbReference>
<name>A0A0E0JNK0_ORYPU</name>
<proteinExistence type="predicted"/>
<sequence length="84" mass="9496">MAVGKAISASPMVVGEVSRKPLSGMEVEPQRFLCRWERRTRPVCWILAWDPAKAQPASNTKATQMWSCGHENRETMFPFFPGSK</sequence>
<keyword evidence="2" id="KW-1185">Reference proteome</keyword>
<evidence type="ECO:0000313" key="2">
    <source>
        <dbReference type="Proteomes" id="UP000026962"/>
    </source>
</evidence>
<dbReference type="Proteomes" id="UP000026962">
    <property type="component" value="Chromosome 1"/>
</dbReference>
<dbReference type="EnsemblPlants" id="OPUNC01G29530.2">
    <property type="protein sequence ID" value="OPUNC01G29530.2"/>
    <property type="gene ID" value="OPUNC01G29530"/>
</dbReference>
<reference evidence="1" key="2">
    <citation type="submission" date="2018-05" db="EMBL/GenBank/DDBJ databases">
        <title>OpunRS2 (Oryza punctata Reference Sequence Version 2).</title>
        <authorList>
            <person name="Zhang J."/>
            <person name="Kudrna D."/>
            <person name="Lee S."/>
            <person name="Talag J."/>
            <person name="Welchert J."/>
            <person name="Wing R.A."/>
        </authorList>
    </citation>
    <scope>NUCLEOTIDE SEQUENCE [LARGE SCALE GENOMIC DNA]</scope>
</reference>
<dbReference type="HOGENOM" id="CLU_2531347_0_0_1"/>
<protein>
    <submittedName>
        <fullName evidence="1">Uncharacterized protein</fullName>
    </submittedName>
</protein>
<dbReference type="AlphaFoldDB" id="A0A0E0JNK0"/>
<reference evidence="1" key="1">
    <citation type="submission" date="2015-04" db="UniProtKB">
        <authorList>
            <consortium name="EnsemblPlants"/>
        </authorList>
    </citation>
    <scope>IDENTIFICATION</scope>
</reference>